<dbReference type="SUPFAM" id="SSF52540">
    <property type="entry name" value="P-loop containing nucleoside triphosphate hydrolases"/>
    <property type="match status" value="1"/>
</dbReference>
<evidence type="ECO:0000313" key="3">
    <source>
        <dbReference type="Proteomes" id="UP000198693"/>
    </source>
</evidence>
<dbReference type="GO" id="GO:0016818">
    <property type="term" value="F:hydrolase activity, acting on acid anhydrides, in phosphorus-containing anhydrides"/>
    <property type="evidence" value="ECO:0007669"/>
    <property type="project" value="InterPro"/>
</dbReference>
<keyword evidence="2" id="KW-0067">ATP-binding</keyword>
<evidence type="ECO:0000313" key="2">
    <source>
        <dbReference type="EMBL" id="SFU79784.1"/>
    </source>
</evidence>
<dbReference type="InterPro" id="IPR014001">
    <property type="entry name" value="Helicase_ATP-bd"/>
</dbReference>
<dbReference type="GO" id="GO:0006139">
    <property type="term" value="P:nucleobase-containing compound metabolic process"/>
    <property type="evidence" value="ECO:0007669"/>
    <property type="project" value="InterPro"/>
</dbReference>
<dbReference type="AlphaFoldDB" id="A0A1I7J3P2"/>
<dbReference type="SMART" id="SM00487">
    <property type="entry name" value="DEXDc"/>
    <property type="match status" value="1"/>
</dbReference>
<dbReference type="InterPro" id="IPR006935">
    <property type="entry name" value="Helicase/UvrB_N"/>
</dbReference>
<keyword evidence="3" id="KW-1185">Reference proteome</keyword>
<dbReference type="PROSITE" id="PS51192">
    <property type="entry name" value="HELICASE_ATP_BIND_1"/>
    <property type="match status" value="1"/>
</dbReference>
<dbReference type="Pfam" id="PF04851">
    <property type="entry name" value="ResIII"/>
    <property type="match status" value="1"/>
</dbReference>
<dbReference type="GO" id="GO:0004386">
    <property type="term" value="F:helicase activity"/>
    <property type="evidence" value="ECO:0007669"/>
    <property type="project" value="UniProtKB-KW"/>
</dbReference>
<protein>
    <submittedName>
        <fullName evidence="2">Helicase C-terminal domain-containing protein</fullName>
    </submittedName>
</protein>
<keyword evidence="2" id="KW-0547">Nucleotide-binding</keyword>
<evidence type="ECO:0000259" key="1">
    <source>
        <dbReference type="PROSITE" id="PS51192"/>
    </source>
</evidence>
<dbReference type="SMART" id="SM00491">
    <property type="entry name" value="HELICc2"/>
    <property type="match status" value="1"/>
</dbReference>
<dbReference type="STRING" id="463301.SAMN04487955_10938"/>
<dbReference type="Pfam" id="PF13307">
    <property type="entry name" value="Helicase_C_2"/>
    <property type="match status" value="1"/>
</dbReference>
<feature type="domain" description="Helicase ATP-binding" evidence="1">
    <location>
        <begin position="47"/>
        <end position="307"/>
    </location>
</feature>
<dbReference type="InterPro" id="IPR027417">
    <property type="entry name" value="P-loop_NTPase"/>
</dbReference>
<dbReference type="InterPro" id="IPR006555">
    <property type="entry name" value="ATP-dep_Helicase_C"/>
</dbReference>
<dbReference type="Proteomes" id="UP000198693">
    <property type="component" value="Unassembled WGS sequence"/>
</dbReference>
<keyword evidence="2" id="KW-0378">Hydrolase</keyword>
<reference evidence="3" key="1">
    <citation type="submission" date="2016-10" db="EMBL/GenBank/DDBJ databases">
        <authorList>
            <person name="Varghese N."/>
            <person name="Submissions S."/>
        </authorList>
    </citation>
    <scope>NUCLEOTIDE SEQUENCE [LARGE SCALE GENOMIC DNA]</scope>
    <source>
        <strain evidence="3">CGMCC 1.6981</strain>
    </source>
</reference>
<dbReference type="RefSeq" id="WP_089796395.1">
    <property type="nucleotide sequence ID" value="NZ_FPBP01000009.1"/>
</dbReference>
<name>A0A1I7J3P2_9GAMM</name>
<sequence length="838" mass="94477">MIDFSKLTGSSSTTALTDPSLIYENSDRETDKGPLRPAQEYVLTDWHTNRRSDKDVLVKLHTGQGKTLVGLLMLQSKLNETGNPSLYVCPNNYLVGQTLKQAKSFGISCIEFTSDLPVEFENGESILVCNASKAFNGFSKLGTRRSKVENINIVIDDSHACSETIKNACIITLKNGEDAYRDIISLFEEDLEGQGEGTLREIKDGGRDALLPVPYWAWYENTGKVADILSKNLNSNDVKFAWEIIKDALSNCQCLVSGKEVSIVPYTTPIRNFDFYESAGQRVFMSATMVDDSFLIADLGISIQSVQKPLVYPDEKWSGEKMVLIPSEIDSEVNLSTLGELFCQDKESNSIGTSILVSSEPNSRMWTQYGAIYVSKDNIDAEVAKLHNEEERYKARVFANKYDGIDLPDSACRVLVLSGNPYSNDLSSQYENTVRVGSDVVEKRLARSIEQGMGRSVRGDKDYSVIVLIGPDLVKQARSKKTRRHFSPQTNKQVDIGLKIVSLAKGELEHGGDIKDVLKSLINKCLSRDSAWKDFYRQEMNSIKSTHASSEFLGLFMAERQADEAYRNGDYSTAAQVMQSALDKEELSQKEKAWYLQEMARLVYPYSKTESNKFQLAAFSSNRLLLKPRDGIKYDKISYIPEARVSRVISWVNGFDEPQEMVIEIDEILSNLRFEGDSKRFERAWDSLGKSLGFTTQMPDSEWKMGPDNLWVVTDGTYLLVEAKNEVKKTRSEIVKSEAEQIDSSIAWFKEQYPGANSVNVLIIPARKFARGVAVNNPIKILDDSRLRAFKKQIRRFFVDLSRVKPDQLSEDGVAARLQEYELCEQDILDKYLIGMMR</sequence>
<dbReference type="GO" id="GO:0003677">
    <property type="term" value="F:DNA binding"/>
    <property type="evidence" value="ECO:0007669"/>
    <property type="project" value="InterPro"/>
</dbReference>
<dbReference type="EMBL" id="FPBP01000009">
    <property type="protein sequence ID" value="SFU79784.1"/>
    <property type="molecule type" value="Genomic_DNA"/>
</dbReference>
<organism evidence="2 3">
    <name type="scientific">Halomonas korlensis</name>
    <dbReference type="NCBI Taxonomy" id="463301"/>
    <lineage>
        <taxon>Bacteria</taxon>
        <taxon>Pseudomonadati</taxon>
        <taxon>Pseudomonadota</taxon>
        <taxon>Gammaproteobacteria</taxon>
        <taxon>Oceanospirillales</taxon>
        <taxon>Halomonadaceae</taxon>
        <taxon>Halomonas</taxon>
    </lineage>
</organism>
<gene>
    <name evidence="2" type="ORF">SAMN04487955_10938</name>
</gene>
<accession>A0A1I7J3P2</accession>
<dbReference type="GO" id="GO:0005524">
    <property type="term" value="F:ATP binding"/>
    <property type="evidence" value="ECO:0007669"/>
    <property type="project" value="InterPro"/>
</dbReference>
<dbReference type="OrthoDB" id="366844at2"/>
<proteinExistence type="predicted"/>
<keyword evidence="2" id="KW-0347">Helicase</keyword>
<dbReference type="Gene3D" id="3.40.50.300">
    <property type="entry name" value="P-loop containing nucleotide triphosphate hydrolases"/>
    <property type="match status" value="2"/>
</dbReference>